<evidence type="ECO:0000256" key="1">
    <source>
        <dbReference type="SAM" id="MobiDB-lite"/>
    </source>
</evidence>
<protein>
    <submittedName>
        <fullName evidence="2">Uncharacterized protein</fullName>
    </submittedName>
</protein>
<name>A0A2V1CYU7_9PLEO</name>
<keyword evidence="3" id="KW-1185">Reference proteome</keyword>
<sequence length="63" mass="7281">LMDGYKANTVERWRRPKTSEYICTMYTALTLTTLVIWRSPRRSCSIETPSSAPHHATSHTELQ</sequence>
<proteinExistence type="predicted"/>
<reference evidence="2 3" key="1">
    <citation type="journal article" date="2018" name="Sci. Rep.">
        <title>Comparative genomics provides insights into the lifestyle and reveals functional heterogeneity of dark septate endophytic fungi.</title>
        <authorList>
            <person name="Knapp D.G."/>
            <person name="Nemeth J.B."/>
            <person name="Barry K."/>
            <person name="Hainaut M."/>
            <person name="Henrissat B."/>
            <person name="Johnson J."/>
            <person name="Kuo A."/>
            <person name="Lim J.H.P."/>
            <person name="Lipzen A."/>
            <person name="Nolan M."/>
            <person name="Ohm R.A."/>
            <person name="Tamas L."/>
            <person name="Grigoriev I.V."/>
            <person name="Spatafora J.W."/>
            <person name="Nagy L.G."/>
            <person name="Kovacs G.M."/>
        </authorList>
    </citation>
    <scope>NUCLEOTIDE SEQUENCE [LARGE SCALE GENOMIC DNA]</scope>
    <source>
        <strain evidence="2 3">DSE2036</strain>
    </source>
</reference>
<dbReference type="Proteomes" id="UP000244855">
    <property type="component" value="Unassembled WGS sequence"/>
</dbReference>
<organism evidence="2 3">
    <name type="scientific">Periconia macrospinosa</name>
    <dbReference type="NCBI Taxonomy" id="97972"/>
    <lineage>
        <taxon>Eukaryota</taxon>
        <taxon>Fungi</taxon>
        <taxon>Dikarya</taxon>
        <taxon>Ascomycota</taxon>
        <taxon>Pezizomycotina</taxon>
        <taxon>Dothideomycetes</taxon>
        <taxon>Pleosporomycetidae</taxon>
        <taxon>Pleosporales</taxon>
        <taxon>Massarineae</taxon>
        <taxon>Periconiaceae</taxon>
        <taxon>Periconia</taxon>
    </lineage>
</organism>
<gene>
    <name evidence="2" type="ORF">DM02DRAFT_546883</name>
</gene>
<dbReference type="EMBL" id="KZ806039">
    <property type="protein sequence ID" value="PVH90917.1"/>
    <property type="molecule type" value="Genomic_DNA"/>
</dbReference>
<evidence type="ECO:0000313" key="2">
    <source>
        <dbReference type="EMBL" id="PVH90917.1"/>
    </source>
</evidence>
<feature type="non-terminal residue" evidence="2">
    <location>
        <position position="1"/>
    </location>
</feature>
<accession>A0A2V1CYU7</accession>
<evidence type="ECO:0000313" key="3">
    <source>
        <dbReference type="Proteomes" id="UP000244855"/>
    </source>
</evidence>
<feature type="region of interest" description="Disordered" evidence="1">
    <location>
        <begin position="44"/>
        <end position="63"/>
    </location>
</feature>
<dbReference type="AlphaFoldDB" id="A0A2V1CYU7"/>